<dbReference type="SUPFAM" id="SSF52317">
    <property type="entry name" value="Class I glutamine amidotransferase-like"/>
    <property type="match status" value="1"/>
</dbReference>
<keyword evidence="4" id="KW-0720">Serine protease</keyword>
<organism evidence="6 7">
    <name type="scientific">Flavonifractor plautii</name>
    <name type="common">Fusobacterium plautii</name>
    <dbReference type="NCBI Taxonomy" id="292800"/>
    <lineage>
        <taxon>Bacteria</taxon>
        <taxon>Bacillati</taxon>
        <taxon>Bacillota</taxon>
        <taxon>Clostridia</taxon>
        <taxon>Eubacteriales</taxon>
        <taxon>Oscillospiraceae</taxon>
        <taxon>Flavonifractor</taxon>
    </lineage>
</organism>
<dbReference type="Gene3D" id="3.40.50.880">
    <property type="match status" value="1"/>
</dbReference>
<dbReference type="GO" id="GO:0008236">
    <property type="term" value="F:serine-type peptidase activity"/>
    <property type="evidence" value="ECO:0007669"/>
    <property type="project" value="UniProtKB-KW"/>
</dbReference>
<comment type="similarity">
    <text evidence="1">Belongs to the peptidase S51 family.</text>
</comment>
<evidence type="ECO:0000313" key="6">
    <source>
        <dbReference type="EMBL" id="MSB49267.1"/>
    </source>
</evidence>
<dbReference type="GO" id="GO:0006508">
    <property type="term" value="P:proteolysis"/>
    <property type="evidence" value="ECO:0007669"/>
    <property type="project" value="UniProtKB-KW"/>
</dbReference>
<dbReference type="EMBL" id="WKPO01000014">
    <property type="protein sequence ID" value="MSB49267.1"/>
    <property type="molecule type" value="Genomic_DNA"/>
</dbReference>
<proteinExistence type="inferred from homology"/>
<protein>
    <submittedName>
        <fullName evidence="6">Peptidase S51</fullName>
    </submittedName>
    <submittedName>
        <fullName evidence="5">Type 1 glutamine amidotransferase-like domain-containing protein</fullName>
    </submittedName>
</protein>
<dbReference type="Proteomes" id="UP000429811">
    <property type="component" value="Unassembled WGS sequence"/>
</dbReference>
<reference evidence="5" key="2">
    <citation type="submission" date="2023-01" db="EMBL/GenBank/DDBJ databases">
        <title>Human gut microbiome strain richness.</title>
        <authorList>
            <person name="Chen-Liaw A."/>
        </authorList>
    </citation>
    <scope>NUCLEOTIDE SEQUENCE</scope>
    <source>
        <strain evidence="5">1001287st1_F4_1001285I_161205</strain>
    </source>
</reference>
<dbReference type="Pfam" id="PF03575">
    <property type="entry name" value="Peptidase_S51"/>
    <property type="match status" value="1"/>
</dbReference>
<evidence type="ECO:0000256" key="4">
    <source>
        <dbReference type="ARBA" id="ARBA00022825"/>
    </source>
</evidence>
<dbReference type="CDD" id="cd03129">
    <property type="entry name" value="GAT1_Peptidase_E_like"/>
    <property type="match status" value="1"/>
</dbReference>
<keyword evidence="3" id="KW-0378">Hydrolase</keyword>
<evidence type="ECO:0000313" key="7">
    <source>
        <dbReference type="Proteomes" id="UP000429811"/>
    </source>
</evidence>
<evidence type="ECO:0000256" key="1">
    <source>
        <dbReference type="ARBA" id="ARBA00006534"/>
    </source>
</evidence>
<keyword evidence="2" id="KW-0645">Protease</keyword>
<dbReference type="EMBL" id="JAQLWV010000020">
    <property type="protein sequence ID" value="MDB7934145.1"/>
    <property type="molecule type" value="Genomic_DNA"/>
</dbReference>
<accession>A0A6I2RJK5</accession>
<dbReference type="InterPro" id="IPR005320">
    <property type="entry name" value="Peptidase_S51"/>
</dbReference>
<evidence type="ECO:0000313" key="5">
    <source>
        <dbReference type="EMBL" id="MDB7934145.1"/>
    </source>
</evidence>
<dbReference type="PANTHER" id="PTHR20842">
    <property type="entry name" value="PROTEASE S51 ALPHA-ASPARTYL DIPEPTIDASE"/>
    <property type="match status" value="1"/>
</dbReference>
<name>A0A6I2RJK5_FLAPL</name>
<dbReference type="PANTHER" id="PTHR20842:SF0">
    <property type="entry name" value="ALPHA-ASPARTYL DIPEPTIDASE"/>
    <property type="match status" value="1"/>
</dbReference>
<gene>
    <name evidence="6" type="ORF">GKE90_11280</name>
    <name evidence="5" type="ORF">PNE06_13770</name>
</gene>
<dbReference type="RefSeq" id="WP_024723566.1">
    <property type="nucleotide sequence ID" value="NZ_BAABXT010000001.1"/>
</dbReference>
<sequence>MKLFLCSHFSSVGNLIKEDVENKKVVFIPTASIHEGYTGYVNSARKLFKKIGAILTEIDISKEEYSTIKSVFEESDVIYFTGGNSFFLIDQLRKSGIDELLKKEVMNGKLMIGESAGAIICSSTITYIEQMDKKPEDYSQEDDKGLNFVDFYVLPHYLTAPFKKVTEKILAEFSDLNICPINNHQAIIVNDKSAKVICID</sequence>
<comment type="caution">
    <text evidence="6">The sequence shown here is derived from an EMBL/GenBank/DDBJ whole genome shotgun (WGS) entry which is preliminary data.</text>
</comment>
<reference evidence="6 7" key="1">
    <citation type="journal article" date="2019" name="Nat. Med.">
        <title>A library of human gut bacterial isolates paired with longitudinal multiomics data enables mechanistic microbiome research.</title>
        <authorList>
            <person name="Poyet M."/>
            <person name="Groussin M."/>
            <person name="Gibbons S.M."/>
            <person name="Avila-Pacheco J."/>
            <person name="Jiang X."/>
            <person name="Kearney S.M."/>
            <person name="Perrotta A.R."/>
            <person name="Berdy B."/>
            <person name="Zhao S."/>
            <person name="Lieberman T.D."/>
            <person name="Swanson P.K."/>
            <person name="Smith M."/>
            <person name="Roesemann S."/>
            <person name="Alexander J.E."/>
            <person name="Rich S.A."/>
            <person name="Livny J."/>
            <person name="Vlamakis H."/>
            <person name="Clish C."/>
            <person name="Bullock K."/>
            <person name="Deik A."/>
            <person name="Scott J."/>
            <person name="Pierce K.A."/>
            <person name="Xavier R.J."/>
            <person name="Alm E.J."/>
        </authorList>
    </citation>
    <scope>NUCLEOTIDE SEQUENCE [LARGE SCALE GENOMIC DNA]</scope>
    <source>
        <strain evidence="6 7">BIOML-A5</strain>
    </source>
</reference>
<dbReference type="InterPro" id="IPR029062">
    <property type="entry name" value="Class_I_gatase-like"/>
</dbReference>
<dbReference type="AlphaFoldDB" id="A0A6I2RJK5"/>
<keyword evidence="5" id="KW-0315">Glutamine amidotransferase</keyword>
<evidence type="ECO:0000256" key="3">
    <source>
        <dbReference type="ARBA" id="ARBA00022801"/>
    </source>
</evidence>
<evidence type="ECO:0000256" key="2">
    <source>
        <dbReference type="ARBA" id="ARBA00022670"/>
    </source>
</evidence>
<dbReference type="Proteomes" id="UP001211173">
    <property type="component" value="Unassembled WGS sequence"/>
</dbReference>